<feature type="domain" description="Peptidase S9 prolyl oligopeptidase catalytic" evidence="5">
    <location>
        <begin position="425"/>
        <end position="636"/>
    </location>
</feature>
<keyword evidence="3" id="KW-0732">Signal</keyword>
<dbReference type="InterPro" id="IPR011042">
    <property type="entry name" value="6-blade_b-propeller_TolB-like"/>
</dbReference>
<gene>
    <name evidence="7" type="ORF">MNBD_BACTEROID06-1219</name>
</gene>
<dbReference type="InterPro" id="IPR001375">
    <property type="entry name" value="Peptidase_S9_cat"/>
</dbReference>
<name>A0A3B0UK01_9ZZZZ</name>
<dbReference type="InterPro" id="IPR029058">
    <property type="entry name" value="AB_hydrolase_fold"/>
</dbReference>
<evidence type="ECO:0000313" key="7">
    <source>
        <dbReference type="EMBL" id="VAW29450.1"/>
    </source>
</evidence>
<comment type="similarity">
    <text evidence="1">Belongs to the peptidase S9C family.</text>
</comment>
<keyword evidence="4" id="KW-0378">Hydrolase</keyword>
<reference evidence="7" key="1">
    <citation type="submission" date="2018-06" db="EMBL/GenBank/DDBJ databases">
        <authorList>
            <person name="Zhirakovskaya E."/>
        </authorList>
    </citation>
    <scope>NUCLEOTIDE SEQUENCE</scope>
</reference>
<dbReference type="FunFam" id="3.40.50.1820:FF:000028">
    <property type="entry name" value="S9 family peptidase"/>
    <property type="match status" value="1"/>
</dbReference>
<dbReference type="EMBL" id="UOES01000572">
    <property type="protein sequence ID" value="VAW29450.1"/>
    <property type="molecule type" value="Genomic_DNA"/>
</dbReference>
<dbReference type="InterPro" id="IPR002469">
    <property type="entry name" value="Peptidase_S9B_N"/>
</dbReference>
<sequence length="636" mass="72210">MNSSIKIILSAITFLIFHTVQAQNVLTPKALIEMNRISAIGITKDMKQVVYRISKVDVATNTRNSEVFIIPIEGGETKKIEDYSNLISDNNLSPDGNYRIVEGEVKIDKVFGTDYYPDLKSANVQIYNSLNYRHWDTWEDGAFGHLFVETVDGSSKIDIMAGEPYDCPQKPFGGSEDYTWSPSGNKVLYVTKKKSGVDYSKSTNTDIYEYDLASKTTKNLTEYNKGYDTQPLFSSIGQLAWLQMKRDGYESDKNDIIIFIDDKPVNLTASWDGTVNGFSWSNDGSKIYFTAPVGGTVQLFVLRIPKSADKIMLPKQITDGQFDVNGIIGQAKNIMVVSRRDMNHAPELYTVNLKNGEMSQLTHANDAYYKSISLSKIDKRIIKTTDGKNMVTWVIYPPNFDATKKYPTLLYLQGGPQGALSQFYSYRWNFQLMAAHGYIIVAPNRRGMPGHGVEWNEQISKDYGGQNMQDYLAAIDDVAKEFYVDKDRLGAVGASYGGYSAFYLAAKHEGRFKTFIAHDGIFNWKSMYGTTEELFFVNWDLGGAYWEKDNKAAQKSYTVFNPIEHVQDWNTPMLIIQGGKDYRVPIGQGLEAFQAAQLQGIKSRLLFFPDENHWVLDYQNSLIWHTEFYKWLEETL</sequence>
<evidence type="ECO:0000256" key="3">
    <source>
        <dbReference type="ARBA" id="ARBA00022729"/>
    </source>
</evidence>
<dbReference type="PANTHER" id="PTHR42776">
    <property type="entry name" value="SERINE PEPTIDASE S9 FAMILY MEMBER"/>
    <property type="match status" value="1"/>
</dbReference>
<dbReference type="SUPFAM" id="SSF53474">
    <property type="entry name" value="alpha/beta-Hydrolases"/>
    <property type="match status" value="1"/>
</dbReference>
<dbReference type="GO" id="GO:0006508">
    <property type="term" value="P:proteolysis"/>
    <property type="evidence" value="ECO:0007669"/>
    <property type="project" value="UniProtKB-KW"/>
</dbReference>
<accession>A0A3B0UK01</accession>
<dbReference type="PANTHER" id="PTHR42776:SF13">
    <property type="entry name" value="DIPEPTIDYL-PEPTIDASE 5"/>
    <property type="match status" value="1"/>
</dbReference>
<keyword evidence="2" id="KW-0645">Protease</keyword>
<evidence type="ECO:0000259" key="6">
    <source>
        <dbReference type="Pfam" id="PF00930"/>
    </source>
</evidence>
<dbReference type="GO" id="GO:0004252">
    <property type="term" value="F:serine-type endopeptidase activity"/>
    <property type="evidence" value="ECO:0007669"/>
    <property type="project" value="TreeGrafter"/>
</dbReference>
<organism evidence="7">
    <name type="scientific">hydrothermal vent metagenome</name>
    <dbReference type="NCBI Taxonomy" id="652676"/>
    <lineage>
        <taxon>unclassified sequences</taxon>
        <taxon>metagenomes</taxon>
        <taxon>ecological metagenomes</taxon>
    </lineage>
</organism>
<evidence type="ECO:0000256" key="4">
    <source>
        <dbReference type="ARBA" id="ARBA00022801"/>
    </source>
</evidence>
<dbReference type="Pfam" id="PF00326">
    <property type="entry name" value="Peptidase_S9"/>
    <property type="match status" value="1"/>
</dbReference>
<evidence type="ECO:0000256" key="1">
    <source>
        <dbReference type="ARBA" id="ARBA00010040"/>
    </source>
</evidence>
<dbReference type="Pfam" id="PF00930">
    <property type="entry name" value="DPPIV_N"/>
    <property type="match status" value="1"/>
</dbReference>
<feature type="domain" description="Dipeptidylpeptidase IV N-terminal" evidence="6">
    <location>
        <begin position="278"/>
        <end position="388"/>
    </location>
</feature>
<dbReference type="Gene3D" id="3.40.50.1820">
    <property type="entry name" value="alpha/beta hydrolase"/>
    <property type="match status" value="1"/>
</dbReference>
<dbReference type="Gene3D" id="2.120.10.30">
    <property type="entry name" value="TolB, C-terminal domain"/>
    <property type="match status" value="1"/>
</dbReference>
<proteinExistence type="inferred from homology"/>
<dbReference type="AlphaFoldDB" id="A0A3B0UK01"/>
<protein>
    <submittedName>
        <fullName evidence="7">Prolyl oligopeptidase family protein</fullName>
    </submittedName>
</protein>
<dbReference type="SUPFAM" id="SSF82171">
    <property type="entry name" value="DPP6 N-terminal domain-like"/>
    <property type="match status" value="1"/>
</dbReference>
<evidence type="ECO:0000256" key="2">
    <source>
        <dbReference type="ARBA" id="ARBA00022670"/>
    </source>
</evidence>
<evidence type="ECO:0000259" key="5">
    <source>
        <dbReference type="Pfam" id="PF00326"/>
    </source>
</evidence>